<keyword evidence="1" id="KW-0472">Membrane</keyword>
<evidence type="ECO:0000313" key="3">
    <source>
        <dbReference type="Proteomes" id="UP000294937"/>
    </source>
</evidence>
<proteinExistence type="predicted"/>
<organism evidence="2 3">
    <name type="scientific">Hazenella coriacea</name>
    <dbReference type="NCBI Taxonomy" id="1179467"/>
    <lineage>
        <taxon>Bacteria</taxon>
        <taxon>Bacillati</taxon>
        <taxon>Bacillota</taxon>
        <taxon>Bacilli</taxon>
        <taxon>Bacillales</taxon>
        <taxon>Thermoactinomycetaceae</taxon>
        <taxon>Hazenella</taxon>
    </lineage>
</organism>
<feature type="transmembrane region" description="Helical" evidence="1">
    <location>
        <begin position="28"/>
        <end position="50"/>
    </location>
</feature>
<keyword evidence="1" id="KW-0812">Transmembrane</keyword>
<comment type="caution">
    <text evidence="2">The sequence shown here is derived from an EMBL/GenBank/DDBJ whole genome shotgun (WGS) entry which is preliminary data.</text>
</comment>
<protein>
    <submittedName>
        <fullName evidence="2">Uncharacterized protein</fullName>
    </submittedName>
</protein>
<reference evidence="2 3" key="1">
    <citation type="submission" date="2019-03" db="EMBL/GenBank/DDBJ databases">
        <title>Genomic Encyclopedia of Type Strains, Phase IV (KMG-IV): sequencing the most valuable type-strain genomes for metagenomic binning, comparative biology and taxonomic classification.</title>
        <authorList>
            <person name="Goeker M."/>
        </authorList>
    </citation>
    <scope>NUCLEOTIDE SEQUENCE [LARGE SCALE GENOMIC DNA]</scope>
    <source>
        <strain evidence="2 3">DSM 45707</strain>
    </source>
</reference>
<dbReference type="Proteomes" id="UP000294937">
    <property type="component" value="Unassembled WGS sequence"/>
</dbReference>
<name>A0A4R3L9H1_9BACL</name>
<dbReference type="AlphaFoldDB" id="A0A4R3L9H1"/>
<dbReference type="OrthoDB" id="2987207at2"/>
<feature type="transmembrane region" description="Helical" evidence="1">
    <location>
        <begin position="87"/>
        <end position="106"/>
    </location>
</feature>
<keyword evidence="1" id="KW-1133">Transmembrane helix</keyword>
<keyword evidence="3" id="KW-1185">Reference proteome</keyword>
<evidence type="ECO:0000313" key="2">
    <source>
        <dbReference type="EMBL" id="TCS95755.1"/>
    </source>
</evidence>
<evidence type="ECO:0000256" key="1">
    <source>
        <dbReference type="SAM" id="Phobius"/>
    </source>
</evidence>
<dbReference type="EMBL" id="SMAG01000002">
    <property type="protein sequence ID" value="TCS95755.1"/>
    <property type="molecule type" value="Genomic_DNA"/>
</dbReference>
<dbReference type="RefSeq" id="WP_131923734.1">
    <property type="nucleotide sequence ID" value="NZ_SMAG01000002.1"/>
</dbReference>
<accession>A0A4R3L9H1</accession>
<sequence>MLHMLTSGLLSILYPGLGQFYGKKYVKGIIFLIAGLTVDLLNLMSGNYIYEWRILLSLIAVVDAVLTARKLTQTGELDAFQLDRNKLLAFVGAFVIIGFVVVFPMFNYISEAKNPTPGPQISAPLDTEIQEAALIYLKEKYNKDFVVKKALQNTLTNSQNIIVTPKDEPDFLVYVIREGNTFTDTLVSGSYSKEAEAKVNVAADKYFKKAWKPDIRVVVDSEVEDQLVKDGKFPSFEEQMKSTPDNVSVTVQMATLREDTNNLKSDLKLMEQFIQELKEQGFTQVSLTISSYDAKPIKKMTNPQPGQTTSPYRLYMFDTSYSDFKAIVEGKETNIEKYFFVQE</sequence>
<gene>
    <name evidence="2" type="ORF">EDD58_102335</name>
</gene>